<proteinExistence type="predicted"/>
<dbReference type="InterPro" id="IPR010982">
    <property type="entry name" value="Lambda_DNA-bd_dom_sf"/>
</dbReference>
<dbReference type="EMBL" id="WXEY01000034">
    <property type="protein sequence ID" value="MZP31357.1"/>
    <property type="molecule type" value="Genomic_DNA"/>
</dbReference>
<sequence>MRDELIAARKTVGFTQEQVAVLVDIDRSFYSHIERGTKTPSLEVALRIANAVNKKVEDIFLPNKVSERHNPQHEVEAS</sequence>
<reference evidence="3 4" key="1">
    <citation type="submission" date="2020-01" db="EMBL/GenBank/DDBJ databases">
        <title>Whole-genome sequence of Heliobacterium undosum DSM 13378.</title>
        <authorList>
            <person name="Kyndt J.A."/>
            <person name="Meyer T.E."/>
        </authorList>
    </citation>
    <scope>NUCLEOTIDE SEQUENCE [LARGE SCALE GENOMIC DNA]</scope>
    <source>
        <strain evidence="3 4">DSM 13378</strain>
    </source>
</reference>
<evidence type="ECO:0000259" key="2">
    <source>
        <dbReference type="PROSITE" id="PS50943"/>
    </source>
</evidence>
<dbReference type="PANTHER" id="PTHR46558:SF4">
    <property type="entry name" value="DNA-BIDING PHAGE PROTEIN"/>
    <property type="match status" value="1"/>
</dbReference>
<evidence type="ECO:0000256" key="1">
    <source>
        <dbReference type="ARBA" id="ARBA00023125"/>
    </source>
</evidence>
<dbReference type="AlphaFoldDB" id="A0A845L3Y5"/>
<dbReference type="SUPFAM" id="SSF47413">
    <property type="entry name" value="lambda repressor-like DNA-binding domains"/>
    <property type="match status" value="1"/>
</dbReference>
<dbReference type="PROSITE" id="PS50943">
    <property type="entry name" value="HTH_CROC1"/>
    <property type="match status" value="1"/>
</dbReference>
<feature type="domain" description="HTH cro/C1-type" evidence="2">
    <location>
        <begin position="5"/>
        <end position="59"/>
    </location>
</feature>
<dbReference type="OrthoDB" id="48775at2"/>
<dbReference type="Pfam" id="PF01381">
    <property type="entry name" value="HTH_3"/>
    <property type="match status" value="1"/>
</dbReference>
<protein>
    <submittedName>
        <fullName evidence="3">Helix-turn-helix domain-containing protein</fullName>
    </submittedName>
</protein>
<gene>
    <name evidence="3" type="ORF">GTO91_16780</name>
</gene>
<dbReference type="PANTHER" id="PTHR46558">
    <property type="entry name" value="TRACRIPTIONAL REGULATORY PROTEIN-RELATED-RELATED"/>
    <property type="match status" value="1"/>
</dbReference>
<evidence type="ECO:0000313" key="3">
    <source>
        <dbReference type="EMBL" id="MZP31357.1"/>
    </source>
</evidence>
<evidence type="ECO:0000313" key="4">
    <source>
        <dbReference type="Proteomes" id="UP000463470"/>
    </source>
</evidence>
<keyword evidence="1" id="KW-0238">DNA-binding</keyword>
<dbReference type="Gene3D" id="1.10.260.40">
    <property type="entry name" value="lambda repressor-like DNA-binding domains"/>
    <property type="match status" value="1"/>
</dbReference>
<dbReference type="RefSeq" id="WP_161259874.1">
    <property type="nucleotide sequence ID" value="NZ_WXEY01000034.1"/>
</dbReference>
<dbReference type="Proteomes" id="UP000463470">
    <property type="component" value="Unassembled WGS sequence"/>
</dbReference>
<dbReference type="GO" id="GO:0003677">
    <property type="term" value="F:DNA binding"/>
    <property type="evidence" value="ECO:0007669"/>
    <property type="project" value="UniProtKB-KW"/>
</dbReference>
<organism evidence="3 4">
    <name type="scientific">Heliomicrobium undosum</name>
    <dbReference type="NCBI Taxonomy" id="121734"/>
    <lineage>
        <taxon>Bacteria</taxon>
        <taxon>Bacillati</taxon>
        <taxon>Bacillota</taxon>
        <taxon>Clostridia</taxon>
        <taxon>Eubacteriales</taxon>
        <taxon>Heliobacteriaceae</taxon>
        <taxon>Heliomicrobium</taxon>
    </lineage>
</organism>
<keyword evidence="4" id="KW-1185">Reference proteome</keyword>
<dbReference type="SMART" id="SM00530">
    <property type="entry name" value="HTH_XRE"/>
    <property type="match status" value="1"/>
</dbReference>
<name>A0A845L3Y5_9FIRM</name>
<accession>A0A845L3Y5</accession>
<dbReference type="InterPro" id="IPR001387">
    <property type="entry name" value="Cro/C1-type_HTH"/>
</dbReference>
<dbReference type="CDD" id="cd00093">
    <property type="entry name" value="HTH_XRE"/>
    <property type="match status" value="1"/>
</dbReference>
<comment type="caution">
    <text evidence="3">The sequence shown here is derived from an EMBL/GenBank/DDBJ whole genome shotgun (WGS) entry which is preliminary data.</text>
</comment>